<sequence length="281" mass="32319">MTNQRDEKLCRHLFEEFSRRFSLSPLKIWCPDNDPNEANNSRIDLAVKTDKELFAIELTSVGPYSGFERDANLSGEVEKRLDRLELGISANEHVSICLPICWGDEITVSRLSRHLSDLMPGVLEELRGQQAIGGQQKTAKRRLEKLTVQFFLVERGFRNKSTFVKLLVDCDLELEKQRLSRFASKLPSKAQKLHNWKARKAKTLLILEDRDLQISNEALVASAVHCAFSNLNLDPDYILYLDASYSDKWTILPILLNGVWDSGLYDCENLQRFWHIKPLVD</sequence>
<keyword evidence="2" id="KW-1185">Reference proteome</keyword>
<organism evidence="1 2">
    <name type="scientific">Roseovarius litorisediminis</name>
    <dbReference type="NCBI Taxonomy" id="1312363"/>
    <lineage>
        <taxon>Bacteria</taxon>
        <taxon>Pseudomonadati</taxon>
        <taxon>Pseudomonadota</taxon>
        <taxon>Alphaproteobacteria</taxon>
        <taxon>Rhodobacterales</taxon>
        <taxon>Roseobacteraceae</taxon>
        <taxon>Roseovarius</taxon>
    </lineage>
</organism>
<proteinExistence type="predicted"/>
<dbReference type="EMBL" id="FWFL01000016">
    <property type="protein sequence ID" value="SLN68559.1"/>
    <property type="molecule type" value="Genomic_DNA"/>
</dbReference>
<dbReference type="Proteomes" id="UP000193827">
    <property type="component" value="Unassembled WGS sequence"/>
</dbReference>
<dbReference type="AlphaFoldDB" id="A0A1Y5TP12"/>
<dbReference type="RefSeq" id="WP_139837870.1">
    <property type="nucleotide sequence ID" value="NZ_FWFL01000016.1"/>
</dbReference>
<gene>
    <name evidence="1" type="ORF">PEL8287_03814</name>
</gene>
<reference evidence="1 2" key="1">
    <citation type="submission" date="2017-03" db="EMBL/GenBank/DDBJ databases">
        <authorList>
            <person name="Afonso C.L."/>
            <person name="Miller P.J."/>
            <person name="Scott M.A."/>
            <person name="Spackman E."/>
            <person name="Goraichik I."/>
            <person name="Dimitrov K.M."/>
            <person name="Suarez D.L."/>
            <person name="Swayne D.E."/>
        </authorList>
    </citation>
    <scope>NUCLEOTIDE SEQUENCE [LARGE SCALE GENOMIC DNA]</scope>
    <source>
        <strain evidence="1 2">CECT 8287</strain>
    </source>
</reference>
<accession>A0A1Y5TP12</accession>
<evidence type="ECO:0000313" key="1">
    <source>
        <dbReference type="EMBL" id="SLN68559.1"/>
    </source>
</evidence>
<protein>
    <submittedName>
        <fullName evidence="1">Uncharacterized protein</fullName>
    </submittedName>
</protein>
<name>A0A1Y5TP12_9RHOB</name>
<evidence type="ECO:0000313" key="2">
    <source>
        <dbReference type="Proteomes" id="UP000193827"/>
    </source>
</evidence>